<dbReference type="GeneID" id="105359481"/>
<keyword evidence="2" id="KW-1185">Reference proteome</keyword>
<dbReference type="RefSeq" id="XP_011494396.1">
    <property type="nucleotide sequence ID" value="XM_011496094.1"/>
</dbReference>
<feature type="compositionally biased region" description="Low complexity" evidence="1">
    <location>
        <begin position="672"/>
        <end position="684"/>
    </location>
</feature>
<dbReference type="KEGG" id="csol:105359481"/>
<organism evidence="2 3">
    <name type="scientific">Ceratosolen solmsi marchali</name>
    <dbReference type="NCBI Taxonomy" id="326594"/>
    <lineage>
        <taxon>Eukaryota</taxon>
        <taxon>Metazoa</taxon>
        <taxon>Ecdysozoa</taxon>
        <taxon>Arthropoda</taxon>
        <taxon>Hexapoda</taxon>
        <taxon>Insecta</taxon>
        <taxon>Pterygota</taxon>
        <taxon>Neoptera</taxon>
        <taxon>Endopterygota</taxon>
        <taxon>Hymenoptera</taxon>
        <taxon>Apocrita</taxon>
        <taxon>Proctotrupomorpha</taxon>
        <taxon>Chalcidoidea</taxon>
        <taxon>Agaonidae</taxon>
        <taxon>Agaoninae</taxon>
        <taxon>Ceratosolen</taxon>
    </lineage>
</organism>
<evidence type="ECO:0000313" key="3">
    <source>
        <dbReference type="RefSeq" id="XP_011494396.1"/>
    </source>
</evidence>
<protein>
    <submittedName>
        <fullName evidence="3">Uncharacterized protein LOC105359481</fullName>
    </submittedName>
</protein>
<dbReference type="AlphaFoldDB" id="A0AAJ6YBY4"/>
<feature type="compositionally biased region" description="Polar residues" evidence="1">
    <location>
        <begin position="653"/>
        <end position="665"/>
    </location>
</feature>
<feature type="region of interest" description="Disordered" evidence="1">
    <location>
        <begin position="651"/>
        <end position="764"/>
    </location>
</feature>
<feature type="compositionally biased region" description="Polar residues" evidence="1">
    <location>
        <begin position="685"/>
        <end position="694"/>
    </location>
</feature>
<feature type="region of interest" description="Disordered" evidence="1">
    <location>
        <begin position="778"/>
        <end position="810"/>
    </location>
</feature>
<feature type="compositionally biased region" description="Polar residues" evidence="1">
    <location>
        <begin position="722"/>
        <end position="736"/>
    </location>
</feature>
<reference evidence="3" key="1">
    <citation type="submission" date="2025-08" db="UniProtKB">
        <authorList>
            <consortium name="RefSeq"/>
        </authorList>
    </citation>
    <scope>IDENTIFICATION</scope>
</reference>
<feature type="compositionally biased region" description="Polar residues" evidence="1">
    <location>
        <begin position="270"/>
        <end position="288"/>
    </location>
</feature>
<gene>
    <name evidence="3" type="primary">LOC105359481</name>
</gene>
<dbReference type="Proteomes" id="UP000695007">
    <property type="component" value="Unplaced"/>
</dbReference>
<feature type="compositionally biased region" description="Polar residues" evidence="1">
    <location>
        <begin position="216"/>
        <end position="225"/>
    </location>
</feature>
<evidence type="ECO:0000256" key="1">
    <source>
        <dbReference type="SAM" id="MobiDB-lite"/>
    </source>
</evidence>
<feature type="region of interest" description="Disordered" evidence="1">
    <location>
        <begin position="182"/>
        <end position="392"/>
    </location>
</feature>
<feature type="region of interest" description="Disordered" evidence="1">
    <location>
        <begin position="91"/>
        <end position="121"/>
    </location>
</feature>
<feature type="compositionally biased region" description="Basic and acidic residues" evidence="1">
    <location>
        <begin position="196"/>
        <end position="205"/>
    </location>
</feature>
<sequence>MEAICNGSGPTRIHGKTKGSIMLTFSKSKDIVKPLKIVENGDKHEEVTSEKIRVEMDPYMELEMYLAKVNEEIGEIIESASPVIEEERRVSRRPSRNVVDPAASQPTGTARLVNGDTSGNNSVKRRRQLELYNRNEALNNWSENILAEFNSIIANEISELTKVKKEHVLEGPKQRYRELLEELGISDSGSSADEEGITKDRKPVDDHDEEDDASARMTSRHQYMLNSDYDEPNDQIGSPRRFSDALPEDFDDSFNNTTSDYDEPSGCPDSPSSNELLRSKRTSSSLPSGFNARFALPKSSVTKAGKSNAPRAKPLTDPMPRSSRMLRAFARSKGGAEDPRAQLPPQPFSDPRRKANLASGSQVASQRNRITTSHYGRIQKLKPSGGSQGEPDYEEIREIREYEAIGRSKSLENNMPKSAPSTPTEIKRTPFSRFLKKHKHTPVYKDSSAEAILVRVSSLPDQDLVNLSNDRKDHVLKAQIMSISGNREAESSRKIRAISPLTLRSNITAKRLSESDKDVTRISPVELRKFHVGKSNGNDVAVGCDFPEMNKTEVDGNIAAIDADGERRPENGDVRALADEQNSRSTSLPVSLQSLLSRLTKSGGSCCPNSPPFESLTYSDMATQTSPAISRSSSFTWVSDCDFPHHDARSLQDETIPNTASPQNTVDDDNRSSSSSQDLLQSMDEISSGSLSPDTTDRASPLESGIGTASPPRSTDRRLAKPSTSNTTADPSTPTTYHRKETWERIRRRPPKTGSGREQLREDRDSVWIKRESVHTQTRLEAGEAHDAQDAAVDSSSGLDDSLPRAKPIRPSNLPLESVLCKKAYSRDAHIQVFVAISLTCRISGDYAILNERR</sequence>
<feature type="compositionally biased region" description="Polar residues" evidence="1">
    <location>
        <begin position="358"/>
        <end position="374"/>
    </location>
</feature>
<proteinExistence type="predicted"/>
<name>A0AAJ6YBY4_9HYME</name>
<accession>A0AAJ6YBY4</accession>
<evidence type="ECO:0000313" key="2">
    <source>
        <dbReference type="Proteomes" id="UP000695007"/>
    </source>
</evidence>